<comment type="caution">
    <text evidence="2">The sequence shown here is derived from an EMBL/GenBank/DDBJ whole genome shotgun (WGS) entry which is preliminary data.</text>
</comment>
<dbReference type="InterPro" id="IPR013320">
    <property type="entry name" value="ConA-like_dom_sf"/>
</dbReference>
<dbReference type="GO" id="GO:0004553">
    <property type="term" value="F:hydrolase activity, hydrolyzing O-glycosyl compounds"/>
    <property type="evidence" value="ECO:0007669"/>
    <property type="project" value="InterPro"/>
</dbReference>
<dbReference type="Gene3D" id="2.60.120.260">
    <property type="entry name" value="Galactose-binding domain-like"/>
    <property type="match status" value="1"/>
</dbReference>
<evidence type="ECO:0000313" key="3">
    <source>
        <dbReference type="Proteomes" id="UP000696573"/>
    </source>
</evidence>
<accession>A0A9N9V9P6</accession>
<evidence type="ECO:0000259" key="1">
    <source>
        <dbReference type="PROSITE" id="PS51762"/>
    </source>
</evidence>
<proteinExistence type="predicted"/>
<evidence type="ECO:0000313" key="2">
    <source>
        <dbReference type="EMBL" id="CAH0019580.1"/>
    </source>
</evidence>
<dbReference type="OrthoDB" id="4991342at2759"/>
<dbReference type="SUPFAM" id="SSF49899">
    <property type="entry name" value="Concanavalin A-like lectins/glucanases"/>
    <property type="match status" value="1"/>
</dbReference>
<organism evidence="2 3">
    <name type="scientific">Clonostachys rhizophaga</name>
    <dbReference type="NCBI Taxonomy" id="160324"/>
    <lineage>
        <taxon>Eukaryota</taxon>
        <taxon>Fungi</taxon>
        <taxon>Dikarya</taxon>
        <taxon>Ascomycota</taxon>
        <taxon>Pezizomycotina</taxon>
        <taxon>Sordariomycetes</taxon>
        <taxon>Hypocreomycetidae</taxon>
        <taxon>Hypocreales</taxon>
        <taxon>Bionectriaceae</taxon>
        <taxon>Clonostachys</taxon>
    </lineage>
</organism>
<dbReference type="GO" id="GO:0005975">
    <property type="term" value="P:carbohydrate metabolic process"/>
    <property type="evidence" value="ECO:0007669"/>
    <property type="project" value="InterPro"/>
</dbReference>
<dbReference type="Pfam" id="PF25275">
    <property type="entry name" value="Golvesin_C"/>
    <property type="match status" value="1"/>
</dbReference>
<sequence length="419" mass="46364">MENGPAARKTAAAGTAVDSSTVILPQKAPLPRIDKLANPRIASWLDPECPYIYIWHLRSQEARLQRQAKGASPRLASYQRKENVEQIDGELIITQKKESYQGLNYTAGGLISVPNFHYGYFEAYVKLNKGGGWHNAFWLMCGNGSKTVYTNTHTEIDIFEIETSKPKEMINAMNFWLGNGNRASGYSAVHRPGKNSTEWNLHSALWTEERVVFFENGKLVWDYTFGPQAWTHNYINIWLTTVANAAFGTEDSALPSSMRVGNVSYYQKDYYLTSSTLCFFGNPSSANCPSNAGYSETGSGWTTSSLSGYTKKLSTRYVTGSSNAAAIWSLSSLKVSGTYDVSAFIVVYSNSDPKAKYQLLKNGQVVQEDIEIDQTKGVNRWAVIASNVTMNAGENWAVRVKASGVGSIRADTVKFIRTA</sequence>
<protein>
    <recommendedName>
        <fullName evidence="1">GH16 domain-containing protein</fullName>
    </recommendedName>
</protein>
<feature type="domain" description="GH16" evidence="1">
    <location>
        <begin position="17"/>
        <end position="271"/>
    </location>
</feature>
<gene>
    <name evidence="2" type="ORF">CRHIZ90672A_00019043</name>
</gene>
<dbReference type="InterPro" id="IPR000757">
    <property type="entry name" value="Beta-glucanase-like"/>
</dbReference>
<dbReference type="Pfam" id="PF00722">
    <property type="entry name" value="Glyco_hydro_16"/>
    <property type="match status" value="1"/>
</dbReference>
<dbReference type="EMBL" id="CABFNQ020000576">
    <property type="protein sequence ID" value="CAH0019580.1"/>
    <property type="molecule type" value="Genomic_DNA"/>
</dbReference>
<dbReference type="AlphaFoldDB" id="A0A9N9V9P6"/>
<dbReference type="Proteomes" id="UP000696573">
    <property type="component" value="Unassembled WGS sequence"/>
</dbReference>
<dbReference type="Gene3D" id="2.60.120.200">
    <property type="match status" value="1"/>
</dbReference>
<dbReference type="InterPro" id="IPR033803">
    <property type="entry name" value="CBD-like_Golvesin-Xly"/>
</dbReference>
<name>A0A9N9V9P6_9HYPO</name>
<keyword evidence="3" id="KW-1185">Reference proteome</keyword>
<dbReference type="PROSITE" id="PS51762">
    <property type="entry name" value="GH16_2"/>
    <property type="match status" value="1"/>
</dbReference>
<reference evidence="2" key="1">
    <citation type="submission" date="2021-10" db="EMBL/GenBank/DDBJ databases">
        <authorList>
            <person name="Piombo E."/>
        </authorList>
    </citation>
    <scope>NUCLEOTIDE SEQUENCE</scope>
</reference>